<proteinExistence type="predicted"/>
<keyword evidence="3" id="KW-1185">Reference proteome</keyword>
<reference evidence="3" key="2">
    <citation type="journal article" date="2013" name="PLoS Genet.">
        <title>Comparative genome structure, secondary metabolite, and effector coding capacity across Cochliobolus pathogens.</title>
        <authorList>
            <person name="Condon B.J."/>
            <person name="Leng Y."/>
            <person name="Wu D."/>
            <person name="Bushley K.E."/>
            <person name="Ohm R.A."/>
            <person name="Otillar R."/>
            <person name="Martin J."/>
            <person name="Schackwitz W."/>
            <person name="Grimwood J."/>
            <person name="MohdZainudin N."/>
            <person name="Xue C."/>
            <person name="Wang R."/>
            <person name="Manning V.A."/>
            <person name="Dhillon B."/>
            <person name="Tu Z.J."/>
            <person name="Steffenson B.J."/>
            <person name="Salamov A."/>
            <person name="Sun H."/>
            <person name="Lowry S."/>
            <person name="LaButti K."/>
            <person name="Han J."/>
            <person name="Copeland A."/>
            <person name="Lindquist E."/>
            <person name="Barry K."/>
            <person name="Schmutz J."/>
            <person name="Baker S.E."/>
            <person name="Ciuffetti L.M."/>
            <person name="Grigoriev I.V."/>
            <person name="Zhong S."/>
            <person name="Turgeon B.G."/>
        </authorList>
    </citation>
    <scope>NUCLEOTIDE SEQUENCE [LARGE SCALE GENOMIC DNA]</scope>
    <source>
        <strain evidence="3">C5 / ATCC 48332 / race O</strain>
    </source>
</reference>
<name>M2U9H0_COCH5</name>
<gene>
    <name evidence="2" type="ORF">COCHEDRAFT_1020004</name>
</gene>
<sequence length="88" mass="9789">MTTQRTAPSATPHRKKGTSNFRIHPAPGRFNPFLAVLSKVALYVPVLDSLVLTIELQGDENVNMAYYAPGQEADWCDEDEGDEGKRRV</sequence>
<dbReference type="AlphaFoldDB" id="M2U9H0"/>
<dbReference type="EMBL" id="KB445571">
    <property type="protein sequence ID" value="EMD95229.1"/>
    <property type="molecule type" value="Genomic_DNA"/>
</dbReference>
<accession>M2U9H0</accession>
<evidence type="ECO:0000313" key="2">
    <source>
        <dbReference type="EMBL" id="EMD95229.1"/>
    </source>
</evidence>
<evidence type="ECO:0000313" key="3">
    <source>
        <dbReference type="Proteomes" id="UP000016936"/>
    </source>
</evidence>
<dbReference type="STRING" id="701091.M2U9H0"/>
<reference evidence="2 3" key="1">
    <citation type="journal article" date="2012" name="PLoS Pathog.">
        <title>Diverse lifestyles and strategies of plant pathogenesis encoded in the genomes of eighteen Dothideomycetes fungi.</title>
        <authorList>
            <person name="Ohm R.A."/>
            <person name="Feau N."/>
            <person name="Henrissat B."/>
            <person name="Schoch C.L."/>
            <person name="Horwitz B.A."/>
            <person name="Barry K.W."/>
            <person name="Condon B.J."/>
            <person name="Copeland A.C."/>
            <person name="Dhillon B."/>
            <person name="Glaser F."/>
            <person name="Hesse C.N."/>
            <person name="Kosti I."/>
            <person name="LaButti K."/>
            <person name="Lindquist E.A."/>
            <person name="Lucas S."/>
            <person name="Salamov A.A."/>
            <person name="Bradshaw R.E."/>
            <person name="Ciuffetti L."/>
            <person name="Hamelin R.C."/>
            <person name="Kema G.H.J."/>
            <person name="Lawrence C."/>
            <person name="Scott J.A."/>
            <person name="Spatafora J.W."/>
            <person name="Turgeon B.G."/>
            <person name="de Wit P.J.G.M."/>
            <person name="Zhong S."/>
            <person name="Goodwin S.B."/>
            <person name="Grigoriev I.V."/>
        </authorList>
    </citation>
    <scope>NUCLEOTIDE SEQUENCE [LARGE SCALE GENOMIC DNA]</scope>
    <source>
        <strain evidence="3">C5 / ATCC 48332 / race O</strain>
    </source>
</reference>
<protein>
    <submittedName>
        <fullName evidence="2">Uncharacterized protein</fullName>
    </submittedName>
</protein>
<organism evidence="2 3">
    <name type="scientific">Cochliobolus heterostrophus (strain C5 / ATCC 48332 / race O)</name>
    <name type="common">Southern corn leaf blight fungus</name>
    <name type="synonym">Bipolaris maydis</name>
    <dbReference type="NCBI Taxonomy" id="701091"/>
    <lineage>
        <taxon>Eukaryota</taxon>
        <taxon>Fungi</taxon>
        <taxon>Dikarya</taxon>
        <taxon>Ascomycota</taxon>
        <taxon>Pezizomycotina</taxon>
        <taxon>Dothideomycetes</taxon>
        <taxon>Pleosporomycetidae</taxon>
        <taxon>Pleosporales</taxon>
        <taxon>Pleosporineae</taxon>
        <taxon>Pleosporaceae</taxon>
        <taxon>Bipolaris</taxon>
    </lineage>
</organism>
<evidence type="ECO:0000256" key="1">
    <source>
        <dbReference type="SAM" id="MobiDB-lite"/>
    </source>
</evidence>
<dbReference type="HOGENOM" id="CLU_2468890_0_0_1"/>
<dbReference type="Proteomes" id="UP000016936">
    <property type="component" value="Unassembled WGS sequence"/>
</dbReference>
<feature type="region of interest" description="Disordered" evidence="1">
    <location>
        <begin position="1"/>
        <end position="23"/>
    </location>
</feature>
<dbReference type="OrthoDB" id="5985073at2759"/>